<feature type="chain" id="PRO_5037088474" description="GerMN domain-containing protein" evidence="1">
    <location>
        <begin position="17"/>
        <end position="175"/>
    </location>
</feature>
<dbReference type="Pfam" id="PF10646">
    <property type="entry name" value="Germane"/>
    <property type="match status" value="1"/>
</dbReference>
<protein>
    <recommendedName>
        <fullName evidence="2">GerMN domain-containing protein</fullName>
    </recommendedName>
</protein>
<feature type="domain" description="GerMN" evidence="2">
    <location>
        <begin position="72"/>
        <end position="158"/>
    </location>
</feature>
<evidence type="ECO:0000256" key="1">
    <source>
        <dbReference type="SAM" id="SignalP"/>
    </source>
</evidence>
<comment type="caution">
    <text evidence="3">The sequence shown here is derived from an EMBL/GenBank/DDBJ whole genome shotgun (WGS) entry which is preliminary data.</text>
</comment>
<accession>A0A918BVL5</accession>
<feature type="signal peptide" evidence="1">
    <location>
        <begin position="1"/>
        <end position="16"/>
    </location>
</feature>
<sequence>MFNAVALVLLSLCALAYKVVQLPPSTPQPPKLTVGATSGVSVVLYFSDTQVRNFVRQMRTVQVAQNVPVAVAQASVKAWAAGPTGSGAVAVVPSGSAVPRVWLRGDHFVVNLPASYADLNYGASGERMLLCSLVRTLLERRGKDVMFLVNTQNVPTLLGHADLSAPYAREDCADE</sequence>
<keyword evidence="4" id="KW-1185">Reference proteome</keyword>
<evidence type="ECO:0000313" key="3">
    <source>
        <dbReference type="EMBL" id="GGQ92375.1"/>
    </source>
</evidence>
<evidence type="ECO:0000259" key="2">
    <source>
        <dbReference type="SMART" id="SM00909"/>
    </source>
</evidence>
<dbReference type="SMART" id="SM00909">
    <property type="entry name" value="Germane"/>
    <property type="match status" value="1"/>
</dbReference>
<dbReference type="InterPro" id="IPR019606">
    <property type="entry name" value="GerMN"/>
</dbReference>
<evidence type="ECO:0000313" key="4">
    <source>
        <dbReference type="Proteomes" id="UP000603865"/>
    </source>
</evidence>
<name>A0A918BVL5_9DEIO</name>
<reference evidence="3" key="1">
    <citation type="journal article" date="2014" name="Int. J. Syst. Evol. Microbiol.">
        <title>Complete genome sequence of Corynebacterium casei LMG S-19264T (=DSM 44701T), isolated from a smear-ripened cheese.</title>
        <authorList>
            <consortium name="US DOE Joint Genome Institute (JGI-PGF)"/>
            <person name="Walter F."/>
            <person name="Albersmeier A."/>
            <person name="Kalinowski J."/>
            <person name="Ruckert C."/>
        </authorList>
    </citation>
    <scope>NUCLEOTIDE SEQUENCE</scope>
    <source>
        <strain evidence="3">JCM 31311</strain>
    </source>
</reference>
<dbReference type="EMBL" id="BMQL01000001">
    <property type="protein sequence ID" value="GGQ92375.1"/>
    <property type="molecule type" value="Genomic_DNA"/>
</dbReference>
<dbReference type="Proteomes" id="UP000603865">
    <property type="component" value="Unassembled WGS sequence"/>
</dbReference>
<dbReference type="AlphaFoldDB" id="A0A918BVL5"/>
<reference evidence="3" key="2">
    <citation type="submission" date="2020-09" db="EMBL/GenBank/DDBJ databases">
        <authorList>
            <person name="Sun Q."/>
            <person name="Ohkuma M."/>
        </authorList>
    </citation>
    <scope>NUCLEOTIDE SEQUENCE</scope>
    <source>
        <strain evidence="3">JCM 31311</strain>
    </source>
</reference>
<gene>
    <name evidence="3" type="ORF">GCM10008957_00370</name>
</gene>
<proteinExistence type="predicted"/>
<keyword evidence="1" id="KW-0732">Signal</keyword>
<organism evidence="3 4">
    <name type="scientific">Deinococcus ruber</name>
    <dbReference type="NCBI Taxonomy" id="1848197"/>
    <lineage>
        <taxon>Bacteria</taxon>
        <taxon>Thermotogati</taxon>
        <taxon>Deinococcota</taxon>
        <taxon>Deinococci</taxon>
        <taxon>Deinococcales</taxon>
        <taxon>Deinococcaceae</taxon>
        <taxon>Deinococcus</taxon>
    </lineage>
</organism>